<feature type="region of interest" description="Disordered" evidence="7">
    <location>
        <begin position="349"/>
        <end position="392"/>
    </location>
</feature>
<evidence type="ECO:0000313" key="10">
    <source>
        <dbReference type="Proteomes" id="UP000694567"/>
    </source>
</evidence>
<dbReference type="InterPro" id="IPR011598">
    <property type="entry name" value="bHLH_dom"/>
</dbReference>
<feature type="compositionally biased region" description="Basic and acidic residues" evidence="7">
    <location>
        <begin position="536"/>
        <end position="551"/>
    </location>
</feature>
<keyword evidence="3" id="KW-0805">Transcription regulation</keyword>
<dbReference type="InterPro" id="IPR051098">
    <property type="entry name" value="NeuroDiff_E-box_TFs"/>
</dbReference>
<feature type="region of interest" description="Disordered" evidence="7">
    <location>
        <begin position="653"/>
        <end position="682"/>
    </location>
</feature>
<dbReference type="GO" id="GO:0000978">
    <property type="term" value="F:RNA polymerase II cis-regulatory region sequence-specific DNA binding"/>
    <property type="evidence" value="ECO:0007669"/>
    <property type="project" value="TreeGrafter"/>
</dbReference>
<organism evidence="9 10">
    <name type="scientific">Bubo bubo</name>
    <name type="common">Eurasian eagle-owl</name>
    <name type="synonym">Strix bubo</name>
    <dbReference type="NCBI Taxonomy" id="30461"/>
    <lineage>
        <taxon>Eukaryota</taxon>
        <taxon>Metazoa</taxon>
        <taxon>Chordata</taxon>
        <taxon>Craniata</taxon>
        <taxon>Vertebrata</taxon>
        <taxon>Euteleostomi</taxon>
        <taxon>Archelosauria</taxon>
        <taxon>Archosauria</taxon>
        <taxon>Dinosauria</taxon>
        <taxon>Saurischia</taxon>
        <taxon>Theropoda</taxon>
        <taxon>Coelurosauria</taxon>
        <taxon>Aves</taxon>
        <taxon>Neognathae</taxon>
        <taxon>Neoaves</taxon>
        <taxon>Telluraves</taxon>
        <taxon>Strigiformes</taxon>
        <taxon>Strigidae</taxon>
        <taxon>Bubo</taxon>
    </lineage>
</organism>
<evidence type="ECO:0000256" key="5">
    <source>
        <dbReference type="ARBA" id="ARBA00023163"/>
    </source>
</evidence>
<feature type="compositionally biased region" description="Basic and acidic residues" evidence="7">
    <location>
        <begin position="518"/>
        <end position="530"/>
    </location>
</feature>
<feature type="compositionally biased region" description="Low complexity" evidence="7">
    <location>
        <begin position="255"/>
        <end position="269"/>
    </location>
</feature>
<dbReference type="GO" id="GO:0005667">
    <property type="term" value="C:transcription regulator complex"/>
    <property type="evidence" value="ECO:0007669"/>
    <property type="project" value="TreeGrafter"/>
</dbReference>
<keyword evidence="6" id="KW-0539">Nucleus</keyword>
<feature type="compositionally biased region" description="Basic and acidic residues" evidence="7">
    <location>
        <begin position="81"/>
        <end position="93"/>
    </location>
</feature>
<evidence type="ECO:0000256" key="4">
    <source>
        <dbReference type="ARBA" id="ARBA00023125"/>
    </source>
</evidence>
<accession>A0A8C0EJF8</accession>
<keyword evidence="2" id="KW-0217">Developmental protein</keyword>
<dbReference type="PANTHER" id="PTHR11793:SF11">
    <property type="entry name" value="TRANSCRIPTION FACTOR 12"/>
    <property type="match status" value="1"/>
</dbReference>
<dbReference type="SUPFAM" id="SSF47459">
    <property type="entry name" value="HLH, helix-loop-helix DNA-binding domain"/>
    <property type="match status" value="1"/>
</dbReference>
<keyword evidence="10" id="KW-1185">Reference proteome</keyword>
<feature type="compositionally biased region" description="Polar residues" evidence="7">
    <location>
        <begin position="220"/>
        <end position="242"/>
    </location>
</feature>
<dbReference type="GO" id="GO:0046983">
    <property type="term" value="F:protein dimerization activity"/>
    <property type="evidence" value="ECO:0007669"/>
    <property type="project" value="InterPro"/>
</dbReference>
<dbReference type="PANTHER" id="PTHR11793">
    <property type="entry name" value="BASIC HELIX-LOOP-HELIX TRANSCRIPTION FACTOR"/>
    <property type="match status" value="1"/>
</dbReference>
<evidence type="ECO:0000256" key="1">
    <source>
        <dbReference type="ARBA" id="ARBA00004123"/>
    </source>
</evidence>
<feature type="domain" description="BHLH" evidence="8">
    <location>
        <begin position="577"/>
        <end position="630"/>
    </location>
</feature>
<feature type="region of interest" description="Disordered" evidence="7">
    <location>
        <begin position="25"/>
        <end position="337"/>
    </location>
</feature>
<feature type="compositionally biased region" description="Polar residues" evidence="7">
    <location>
        <begin position="30"/>
        <end position="48"/>
    </location>
</feature>
<dbReference type="Proteomes" id="UP000694567">
    <property type="component" value="Unplaced"/>
</dbReference>
<dbReference type="GO" id="GO:0005634">
    <property type="term" value="C:nucleus"/>
    <property type="evidence" value="ECO:0007669"/>
    <property type="project" value="UniProtKB-SubCell"/>
</dbReference>
<dbReference type="InterPro" id="IPR036638">
    <property type="entry name" value="HLH_DNA-bd_sf"/>
</dbReference>
<dbReference type="Gene3D" id="4.10.280.10">
    <property type="entry name" value="Helix-loop-helix DNA-binding domain"/>
    <property type="match status" value="1"/>
</dbReference>
<evidence type="ECO:0000259" key="8">
    <source>
        <dbReference type="PROSITE" id="PS50888"/>
    </source>
</evidence>
<feature type="compositionally biased region" description="Low complexity" evidence="7">
    <location>
        <begin position="139"/>
        <end position="153"/>
    </location>
</feature>
<reference evidence="9" key="1">
    <citation type="submission" date="2025-08" db="UniProtKB">
        <authorList>
            <consortium name="Ensembl"/>
        </authorList>
    </citation>
    <scope>IDENTIFICATION</scope>
</reference>
<protein>
    <submittedName>
        <fullName evidence="9">Transcription factor 12</fullName>
    </submittedName>
</protein>
<feature type="compositionally biased region" description="Polar residues" evidence="7">
    <location>
        <begin position="673"/>
        <end position="682"/>
    </location>
</feature>
<dbReference type="SMART" id="SM00353">
    <property type="entry name" value="HLH"/>
    <property type="match status" value="1"/>
</dbReference>
<evidence type="ECO:0000313" key="9">
    <source>
        <dbReference type="Ensembl" id="ENSBOBP00000004812.1"/>
    </source>
</evidence>
<evidence type="ECO:0000256" key="6">
    <source>
        <dbReference type="ARBA" id="ARBA00023242"/>
    </source>
</evidence>
<name>A0A8C0EJF8_BUBBB</name>
<dbReference type="PROSITE" id="PS50888">
    <property type="entry name" value="BHLH"/>
    <property type="match status" value="1"/>
</dbReference>
<feature type="compositionally biased region" description="Polar residues" evidence="7">
    <location>
        <begin position="56"/>
        <end position="72"/>
    </location>
</feature>
<dbReference type="Pfam" id="PF00010">
    <property type="entry name" value="HLH"/>
    <property type="match status" value="1"/>
</dbReference>
<dbReference type="FunFam" id="4.10.280.10:FF:000001">
    <property type="entry name" value="Putative transcription factor 12"/>
    <property type="match status" value="1"/>
</dbReference>
<evidence type="ECO:0000256" key="7">
    <source>
        <dbReference type="SAM" id="MobiDB-lite"/>
    </source>
</evidence>
<evidence type="ECO:0000256" key="3">
    <source>
        <dbReference type="ARBA" id="ARBA00023015"/>
    </source>
</evidence>
<dbReference type="Ensembl" id="ENSBOBT00000004941.1">
    <property type="protein sequence ID" value="ENSBOBP00000004812.1"/>
    <property type="gene ID" value="ENSBOBG00000002867.1"/>
</dbReference>
<sequence>MNSQQQRMAAIGTDKELSDLLDFSAMFSPPVNSGKTRPTTLGSSQFSGSGMDERTGATSWGTSGQPSPSYESSRGFADSPHYSDHLNDSRLGPHEGLSPTPFMNSNLMGKTSDRGPFPLYARDTGLPGCQSSLLRSDMGLGSPGQLSSSGKPGTPYYPFSATNQRRRPLHDSPALDPLQTKKVRKVPPGLPSSVYAPSPSSDDFNRESPSYPSPKPPSSMFASTFFMQDGTHNSSDLWSSSNGMSQPGYGGMLGGSSSHMSQSSSYGSLHTHDRLSYPPHSVSPTDINASLPPMSSFHRGSTSSSPYVAASHTPPVNGSDNILGNRGNGAGSSQTGDALGKALASIYSPDHTSSSFPSNPSTPVGSPSPLTGASQWSRSGGQAPSSPNYENSLHSLQSRMEDRLDRLDDAIHVLRNHAVGPSTSLSGGHADIHSLLGPSHNGPIGSLNSNYGASSLVTTNRQASMVGTHREESVSLNSNHAVLPSTVSAQSTELNHKTQESYRGGLQSQSVAIGPTEIKSEHKEKDENIHEPPSSDDMKSDDESSQKDIKVSSRGRTSSTNEDEDLNPEQKIEREKERRMANNARERLRVRDINEAFKELGRMCQLHLKSEKPQTKLLILHQAVAVILSLEQQVRERNLNPKAACLKRREEEKVSAVSAEPPTPHPGSHPGLSETTNPMGHM</sequence>
<feature type="compositionally biased region" description="Low complexity" evidence="7">
    <location>
        <begin position="352"/>
        <end position="363"/>
    </location>
</feature>
<reference evidence="9" key="2">
    <citation type="submission" date="2025-09" db="UniProtKB">
        <authorList>
            <consortium name="Ensembl"/>
        </authorList>
    </citation>
    <scope>IDENTIFICATION</scope>
</reference>
<dbReference type="GO" id="GO:0000981">
    <property type="term" value="F:DNA-binding transcription factor activity, RNA polymerase II-specific"/>
    <property type="evidence" value="ECO:0007669"/>
    <property type="project" value="TreeGrafter"/>
</dbReference>
<proteinExistence type="predicted"/>
<feature type="compositionally biased region" description="Basic and acidic residues" evidence="7">
    <location>
        <begin position="568"/>
        <end position="580"/>
    </location>
</feature>
<comment type="subcellular location">
    <subcellularLocation>
        <location evidence="1">Nucleus</location>
    </subcellularLocation>
</comment>
<feature type="compositionally biased region" description="Polar residues" evidence="7">
    <location>
        <begin position="364"/>
        <end position="392"/>
    </location>
</feature>
<evidence type="ECO:0000256" key="2">
    <source>
        <dbReference type="ARBA" id="ARBA00022473"/>
    </source>
</evidence>
<feature type="region of interest" description="Disordered" evidence="7">
    <location>
        <begin position="487"/>
        <end position="580"/>
    </location>
</feature>
<dbReference type="GO" id="GO:0000785">
    <property type="term" value="C:chromatin"/>
    <property type="evidence" value="ECO:0007669"/>
    <property type="project" value="TreeGrafter"/>
</dbReference>
<dbReference type="CDD" id="cd18945">
    <property type="entry name" value="bHLH_E-protein_TCF4_E2-2"/>
    <property type="match status" value="1"/>
</dbReference>
<dbReference type="AlphaFoldDB" id="A0A8C0EJF8"/>
<keyword evidence="5" id="KW-0804">Transcription</keyword>
<keyword evidence="4" id="KW-0238">DNA-binding</keyword>